<dbReference type="GO" id="GO:0019441">
    <property type="term" value="P:L-tryptophan catabolic process to kynurenine"/>
    <property type="evidence" value="ECO:0007669"/>
    <property type="project" value="InterPro"/>
</dbReference>
<dbReference type="AlphaFoldDB" id="A0A7X2Z8Q0"/>
<dbReference type="InterPro" id="IPR037175">
    <property type="entry name" value="KFase_sf"/>
</dbReference>
<proteinExistence type="predicted"/>
<dbReference type="PANTHER" id="PTHR31118:SF12">
    <property type="entry name" value="CYCLASE-LIKE PROTEIN 2"/>
    <property type="match status" value="1"/>
</dbReference>
<evidence type="ECO:0000313" key="1">
    <source>
        <dbReference type="EMBL" id="MUG70409.1"/>
    </source>
</evidence>
<dbReference type="Proteomes" id="UP000450917">
    <property type="component" value="Unassembled WGS sequence"/>
</dbReference>
<dbReference type="Gene3D" id="3.50.30.50">
    <property type="entry name" value="Putative cyclase"/>
    <property type="match status" value="2"/>
</dbReference>
<name>A0A7X2Z8Q0_9BACL</name>
<protein>
    <submittedName>
        <fullName evidence="1">Cyclase family protein</fullName>
    </submittedName>
</protein>
<reference evidence="1 2" key="1">
    <citation type="submission" date="2019-11" db="EMBL/GenBank/DDBJ databases">
        <title>Draft genome sequences of five Paenibacillus species of dairy origin.</title>
        <authorList>
            <person name="Olajide A.M."/>
            <person name="Chen S."/>
            <person name="Lapointe G."/>
        </authorList>
    </citation>
    <scope>NUCLEOTIDE SEQUENCE [LARGE SCALE GENOMIC DNA]</scope>
    <source>
        <strain evidence="1 2">2CS3</strain>
    </source>
</reference>
<gene>
    <name evidence="1" type="ORF">GNP93_06920</name>
</gene>
<keyword evidence="2" id="KW-1185">Reference proteome</keyword>
<comment type="caution">
    <text evidence="1">The sequence shown here is derived from an EMBL/GenBank/DDBJ whole genome shotgun (WGS) entry which is preliminary data.</text>
</comment>
<dbReference type="Pfam" id="PF04199">
    <property type="entry name" value="Cyclase"/>
    <property type="match status" value="1"/>
</dbReference>
<dbReference type="InterPro" id="IPR007325">
    <property type="entry name" value="KFase/CYL"/>
</dbReference>
<evidence type="ECO:0000313" key="2">
    <source>
        <dbReference type="Proteomes" id="UP000450917"/>
    </source>
</evidence>
<dbReference type="SUPFAM" id="SSF102198">
    <property type="entry name" value="Putative cyclase"/>
    <property type="match status" value="1"/>
</dbReference>
<organism evidence="1 2">
    <name type="scientific">Paenibacillus validus</name>
    <dbReference type="NCBI Taxonomy" id="44253"/>
    <lineage>
        <taxon>Bacteria</taxon>
        <taxon>Bacillati</taxon>
        <taxon>Bacillota</taxon>
        <taxon>Bacilli</taxon>
        <taxon>Bacillales</taxon>
        <taxon>Paenibacillaceae</taxon>
        <taxon>Paenibacillus</taxon>
    </lineage>
</organism>
<dbReference type="RefSeq" id="WP_141333927.1">
    <property type="nucleotide sequence ID" value="NZ_WNZX01000004.1"/>
</dbReference>
<accession>A0A7X2Z8Q0</accession>
<dbReference type="PANTHER" id="PTHR31118">
    <property type="entry name" value="CYCLASE-LIKE PROTEIN 2"/>
    <property type="match status" value="1"/>
</dbReference>
<sequence length="185" mass="20556">MKIIDLSVPLYTGMPVFPGDPEVRVAVVQTYETHAWELRQLILGSHTGTHVDAFSHMHAGLETLDEIPLERFFGRARVVDPRQPDWPRDRGLLFIDEVGIEAAGKIIGLNPGFVGGNLTEELERALLGERIITYTDLIHLDRLPKETDFMFFGVPLKIKGGDGSPVRAFAILEDESPGISLKETP</sequence>
<dbReference type="EMBL" id="WNZX01000004">
    <property type="protein sequence ID" value="MUG70409.1"/>
    <property type="molecule type" value="Genomic_DNA"/>
</dbReference>
<dbReference type="GO" id="GO:0004061">
    <property type="term" value="F:arylformamidase activity"/>
    <property type="evidence" value="ECO:0007669"/>
    <property type="project" value="InterPro"/>
</dbReference>